<dbReference type="EMBL" id="JH767137">
    <property type="protein sequence ID" value="EQC39838.1"/>
    <property type="molecule type" value="Genomic_DNA"/>
</dbReference>
<dbReference type="SUPFAM" id="SSF47923">
    <property type="entry name" value="Ypt/Rab-GAP domain of gyp1p"/>
    <property type="match status" value="2"/>
</dbReference>
<dbReference type="PANTHER" id="PTHR22957">
    <property type="entry name" value="TBC1 DOMAIN FAMILY MEMBER GTPASE-ACTIVATING PROTEIN"/>
    <property type="match status" value="1"/>
</dbReference>
<dbReference type="InterPro" id="IPR001849">
    <property type="entry name" value="PH_domain"/>
</dbReference>
<dbReference type="VEuPathDB" id="FungiDB:SDRG_02498"/>
<name>T0S412_SAPDV</name>
<keyword evidence="5" id="KW-1185">Reference proteome</keyword>
<evidence type="ECO:0000313" key="5">
    <source>
        <dbReference type="Proteomes" id="UP000030762"/>
    </source>
</evidence>
<keyword evidence="1" id="KW-0343">GTPase activation</keyword>
<dbReference type="RefSeq" id="XP_008606312.1">
    <property type="nucleotide sequence ID" value="XM_008608090.1"/>
</dbReference>
<evidence type="ECO:0000256" key="1">
    <source>
        <dbReference type="ARBA" id="ARBA00022468"/>
    </source>
</evidence>
<dbReference type="STRING" id="1156394.T0S412"/>
<dbReference type="OMA" id="RDPFVQC"/>
<sequence>MNTSPGDGTLLGRIMRSASAVSLPLPSINFPTAFSAPALATMDEHDEARPAGASGGFPCLKKGRLLVEVDGIQRQWEPCTVALVGTDVSNLALHYTADATEGKTAIVRLHSATIDLMEEIFSVITLEQTWYLCAESQREAEEWADTICGALEAAAGRSPSSTPLTSRRRRLSSHVTASTVKEIQTRDVWTRVDEFVEIYVRSNHHDIHRQATRGAFSWSCLRNLTWRLWLSVLPQVASFEAWVPTTQVARVRYAQLQDRYAFELPAGVDDDSEDPCFYEAVPSPKEPTLLLHMIQRDVVRTRCAMPYFREPDTQAMLIRILFIYAQEHSDMGYHQGMGELLAVMVYLLYIEQFPLAVAPSSIPDGRWSFENISVIHGAPVDENGAWDDNSYVHVDVVDVTRAPSILEKGQFLDRRPFSSDESKPTTACKEAIVELLQAVTCGDCIEHDAYAIFEALMDRMTGVFCPTESHGCSSLHMQLERIQYDLLTRLDPALSLHLRELQVLPEVFLLKWVRLLFAREFQMYQVWALWDAILSVSSDDLSFVHYLCVAMLHEARDEILAQDDVAGVLQCLKETSVSYGKRPSALTSSAAPVHETYRHFLVDCDFIKDVWSTLHAVTAPLGVVLPTTLLGYLSSTPKTASNMHRAAFRYLWPVLCACVWLNV</sequence>
<feature type="domain" description="Rab-GAP TBC" evidence="3">
    <location>
        <begin position="216"/>
        <end position="537"/>
    </location>
</feature>
<dbReference type="Proteomes" id="UP000030762">
    <property type="component" value="Unassembled WGS sequence"/>
</dbReference>
<evidence type="ECO:0000259" key="2">
    <source>
        <dbReference type="PROSITE" id="PS50003"/>
    </source>
</evidence>
<dbReference type="SMART" id="SM00233">
    <property type="entry name" value="PH"/>
    <property type="match status" value="1"/>
</dbReference>
<dbReference type="InterPro" id="IPR000195">
    <property type="entry name" value="Rab-GAP-TBC_dom"/>
</dbReference>
<dbReference type="GO" id="GO:0005096">
    <property type="term" value="F:GTPase activator activity"/>
    <property type="evidence" value="ECO:0007669"/>
    <property type="project" value="UniProtKB-KW"/>
</dbReference>
<dbReference type="OrthoDB" id="27140at2759"/>
<dbReference type="PANTHER" id="PTHR22957:SF337">
    <property type="entry name" value="TBC1 DOMAIN FAMILY MEMBER 5"/>
    <property type="match status" value="1"/>
</dbReference>
<dbReference type="SUPFAM" id="SSF50729">
    <property type="entry name" value="PH domain-like"/>
    <property type="match status" value="1"/>
</dbReference>
<dbReference type="SMART" id="SM00164">
    <property type="entry name" value="TBC"/>
    <property type="match status" value="1"/>
</dbReference>
<proteinExistence type="predicted"/>
<organism evidence="4 5">
    <name type="scientific">Saprolegnia diclina (strain VS20)</name>
    <dbReference type="NCBI Taxonomy" id="1156394"/>
    <lineage>
        <taxon>Eukaryota</taxon>
        <taxon>Sar</taxon>
        <taxon>Stramenopiles</taxon>
        <taxon>Oomycota</taxon>
        <taxon>Saprolegniomycetes</taxon>
        <taxon>Saprolegniales</taxon>
        <taxon>Saprolegniaceae</taxon>
        <taxon>Saprolegnia</taxon>
    </lineage>
</organism>
<dbReference type="Gene3D" id="1.10.8.270">
    <property type="entry name" value="putative rabgap domain of human tbc1 domain family member 14 like domains"/>
    <property type="match status" value="1"/>
</dbReference>
<accession>T0S412</accession>
<dbReference type="PROSITE" id="PS50003">
    <property type="entry name" value="PH_DOMAIN"/>
    <property type="match status" value="1"/>
</dbReference>
<evidence type="ECO:0000313" key="4">
    <source>
        <dbReference type="EMBL" id="EQC39838.1"/>
    </source>
</evidence>
<protein>
    <recommendedName>
        <fullName evidence="6">Rab-GAP TBC domain-containing protein</fullName>
    </recommendedName>
</protein>
<gene>
    <name evidence="4" type="ORF">SDRG_02498</name>
</gene>
<reference evidence="4 5" key="1">
    <citation type="submission" date="2012-04" db="EMBL/GenBank/DDBJ databases">
        <title>The Genome Sequence of Saprolegnia declina VS20.</title>
        <authorList>
            <consortium name="The Broad Institute Genome Sequencing Platform"/>
            <person name="Russ C."/>
            <person name="Nusbaum C."/>
            <person name="Tyler B."/>
            <person name="van West P."/>
            <person name="Dieguez-Uribeondo J."/>
            <person name="de Bruijn I."/>
            <person name="Tripathy S."/>
            <person name="Jiang R."/>
            <person name="Young S.K."/>
            <person name="Zeng Q."/>
            <person name="Gargeya S."/>
            <person name="Fitzgerald M."/>
            <person name="Haas B."/>
            <person name="Abouelleil A."/>
            <person name="Alvarado L."/>
            <person name="Arachchi H.M."/>
            <person name="Berlin A."/>
            <person name="Chapman S.B."/>
            <person name="Goldberg J."/>
            <person name="Griggs A."/>
            <person name="Gujja S."/>
            <person name="Hansen M."/>
            <person name="Howarth C."/>
            <person name="Imamovic A."/>
            <person name="Larimer J."/>
            <person name="McCowen C."/>
            <person name="Montmayeur A."/>
            <person name="Murphy C."/>
            <person name="Neiman D."/>
            <person name="Pearson M."/>
            <person name="Priest M."/>
            <person name="Roberts A."/>
            <person name="Saif S."/>
            <person name="Shea T."/>
            <person name="Sisk P."/>
            <person name="Sykes S."/>
            <person name="Wortman J."/>
            <person name="Nusbaum C."/>
            <person name="Birren B."/>
        </authorList>
    </citation>
    <scope>NUCLEOTIDE SEQUENCE [LARGE SCALE GENOMIC DNA]</scope>
    <source>
        <strain evidence="4 5">VS20</strain>
    </source>
</reference>
<dbReference type="InParanoid" id="T0S412"/>
<dbReference type="Gene3D" id="2.30.29.30">
    <property type="entry name" value="Pleckstrin-homology domain (PH domain)/Phosphotyrosine-binding domain (PTB)"/>
    <property type="match status" value="1"/>
</dbReference>
<evidence type="ECO:0000259" key="3">
    <source>
        <dbReference type="PROSITE" id="PS50086"/>
    </source>
</evidence>
<dbReference type="InterPro" id="IPR011993">
    <property type="entry name" value="PH-like_dom_sf"/>
</dbReference>
<feature type="domain" description="PH" evidence="2">
    <location>
        <begin position="58"/>
        <end position="152"/>
    </location>
</feature>
<dbReference type="Pfam" id="PF00566">
    <property type="entry name" value="RabGAP-TBC"/>
    <property type="match status" value="2"/>
</dbReference>
<dbReference type="CDD" id="cd00821">
    <property type="entry name" value="PH"/>
    <property type="match status" value="1"/>
</dbReference>
<dbReference type="Gene3D" id="1.10.472.80">
    <property type="entry name" value="Ypt/Rab-GAP domain of gyp1p, domain 3"/>
    <property type="match status" value="1"/>
</dbReference>
<dbReference type="GeneID" id="19943225"/>
<dbReference type="AlphaFoldDB" id="T0S412"/>
<dbReference type="PROSITE" id="PS50086">
    <property type="entry name" value="TBC_RABGAP"/>
    <property type="match status" value="1"/>
</dbReference>
<dbReference type="eggNOG" id="KOG1091">
    <property type="taxonomic scope" value="Eukaryota"/>
</dbReference>
<dbReference type="InterPro" id="IPR035969">
    <property type="entry name" value="Rab-GAP_TBC_sf"/>
</dbReference>
<evidence type="ECO:0008006" key="6">
    <source>
        <dbReference type="Google" id="ProtNLM"/>
    </source>
</evidence>